<dbReference type="SUPFAM" id="SSF159501">
    <property type="entry name" value="EreA/ChaN-like"/>
    <property type="match status" value="1"/>
</dbReference>
<evidence type="ECO:0008006" key="4">
    <source>
        <dbReference type="Google" id="ProtNLM"/>
    </source>
</evidence>
<keyword evidence="3" id="KW-1185">Reference proteome</keyword>
<sequence length="442" mass="50177">MTKLKKLFSLAVILLLAYSLPAQQVTPVEQIRRYVSSKARGKDDSVYQNFFKAFKPGEVNYLRPLYEAIGWEDRVKKIYGDKSFNDIFSQQLAAVGDYKTAEIYTNRNLDTLSADGHTFIQQQVKQIKDLQSISAATYIAGRALDAKVVMINEAHDKPLHRAFTYSLLEPLYQQGYRYLAMEMLNNHGNASLTKLDHTTGYYAQEPVAGELIRKALSLGYTLVPYEDTAGARHTASVRDSIQAANIYKIIQQDPAARILVHAGYGHVSEAALGAAVVPMGLAFKMQTGIDPLTVNQTNFTEGSTTDFGRVYHKELMQKIRIDEPVVLLKGRKPYTLIEQEGYDIYVVHPATSYKNNRPSWLSLNGERKEVSVSPQERNLFLVQAYYEDEFNRAPLEQLVPADQTYIASDYGYYSLYLKPGRYKLVFRGIDYQQLNVREKQVQ</sequence>
<dbReference type="RefSeq" id="WP_237869067.1">
    <property type="nucleotide sequence ID" value="NZ_JAKLTR010000002.1"/>
</dbReference>
<comment type="caution">
    <text evidence="2">The sequence shown here is derived from an EMBL/GenBank/DDBJ whole genome shotgun (WGS) entry which is preliminary data.</text>
</comment>
<dbReference type="Proteomes" id="UP001165367">
    <property type="component" value="Unassembled WGS sequence"/>
</dbReference>
<dbReference type="Gene3D" id="3.40.50.11550">
    <property type="match status" value="1"/>
</dbReference>
<feature type="chain" id="PRO_5046269593" description="Erythromycin esterase" evidence="1">
    <location>
        <begin position="25"/>
        <end position="442"/>
    </location>
</feature>
<reference evidence="2" key="1">
    <citation type="submission" date="2022-01" db="EMBL/GenBank/DDBJ databases">
        <authorList>
            <person name="Jo J.-H."/>
            <person name="Im W.-T."/>
        </authorList>
    </citation>
    <scope>NUCLEOTIDE SEQUENCE</scope>
    <source>
        <strain evidence="2">NA20</strain>
    </source>
</reference>
<proteinExistence type="predicted"/>
<accession>A0ABS9KMR3</accession>
<keyword evidence="1" id="KW-0732">Signal</keyword>
<gene>
    <name evidence="2" type="ORF">LZZ85_04915</name>
</gene>
<evidence type="ECO:0000313" key="2">
    <source>
        <dbReference type="EMBL" id="MCG2613607.1"/>
    </source>
</evidence>
<feature type="signal peptide" evidence="1">
    <location>
        <begin position="1"/>
        <end position="24"/>
    </location>
</feature>
<protein>
    <recommendedName>
        <fullName evidence="4">Erythromycin esterase</fullName>
    </recommendedName>
</protein>
<evidence type="ECO:0000256" key="1">
    <source>
        <dbReference type="SAM" id="SignalP"/>
    </source>
</evidence>
<evidence type="ECO:0000313" key="3">
    <source>
        <dbReference type="Proteomes" id="UP001165367"/>
    </source>
</evidence>
<name>A0ABS9KMR3_9BACT</name>
<dbReference type="EMBL" id="JAKLTR010000002">
    <property type="protein sequence ID" value="MCG2613607.1"/>
    <property type="molecule type" value="Genomic_DNA"/>
</dbReference>
<organism evidence="2 3">
    <name type="scientific">Terrimonas ginsenosidimutans</name>
    <dbReference type="NCBI Taxonomy" id="2908004"/>
    <lineage>
        <taxon>Bacteria</taxon>
        <taxon>Pseudomonadati</taxon>
        <taxon>Bacteroidota</taxon>
        <taxon>Chitinophagia</taxon>
        <taxon>Chitinophagales</taxon>
        <taxon>Chitinophagaceae</taxon>
        <taxon>Terrimonas</taxon>
    </lineage>
</organism>